<dbReference type="AlphaFoldDB" id="A0ABD6EIY7"/>
<sequence>MVSESGEQRPRREEQIGSCGSAMDNERLAMETLEVGYRIGDSDASSILRKPFAQLAQIFGWEKARSVCDRHPSVMNLFALVDLALEESEENQMRNELKAATKNDEPFEHGLTENLKTNEIPNEALLNIVQEVQTDNADVNGDYSHRFVADVGLVNSHLLERRTTPQSELVISTDNQENSGRKVVSLSVDDLMMDYVMDQSSALTFRNNQTSKNVNKQSNDDLIDFSDSGRNDLKLRQFGEADCFFLEDVTKKEKIQDLPETKDSAHSGIDRTLDLIQF</sequence>
<keyword evidence="3" id="KW-1185">Reference proteome</keyword>
<evidence type="ECO:0000256" key="1">
    <source>
        <dbReference type="SAM" id="MobiDB-lite"/>
    </source>
</evidence>
<evidence type="ECO:0000313" key="3">
    <source>
        <dbReference type="Proteomes" id="UP001608902"/>
    </source>
</evidence>
<dbReference type="EMBL" id="JBGFUD010004855">
    <property type="protein sequence ID" value="MFH4979943.1"/>
    <property type="molecule type" value="Genomic_DNA"/>
</dbReference>
<feature type="region of interest" description="Disordered" evidence="1">
    <location>
        <begin position="1"/>
        <end position="23"/>
    </location>
</feature>
<organism evidence="2 3">
    <name type="scientific">Gnathostoma spinigerum</name>
    <dbReference type="NCBI Taxonomy" id="75299"/>
    <lineage>
        <taxon>Eukaryota</taxon>
        <taxon>Metazoa</taxon>
        <taxon>Ecdysozoa</taxon>
        <taxon>Nematoda</taxon>
        <taxon>Chromadorea</taxon>
        <taxon>Rhabditida</taxon>
        <taxon>Spirurina</taxon>
        <taxon>Gnathostomatomorpha</taxon>
        <taxon>Gnathostomatoidea</taxon>
        <taxon>Gnathostomatidae</taxon>
        <taxon>Gnathostoma</taxon>
    </lineage>
</organism>
<comment type="caution">
    <text evidence="2">The sequence shown here is derived from an EMBL/GenBank/DDBJ whole genome shotgun (WGS) entry which is preliminary data.</text>
</comment>
<evidence type="ECO:0000313" key="2">
    <source>
        <dbReference type="EMBL" id="MFH4979943.1"/>
    </source>
</evidence>
<name>A0ABD6EIY7_9BILA</name>
<dbReference type="Proteomes" id="UP001608902">
    <property type="component" value="Unassembled WGS sequence"/>
</dbReference>
<proteinExistence type="predicted"/>
<reference evidence="2 3" key="1">
    <citation type="submission" date="2024-08" db="EMBL/GenBank/DDBJ databases">
        <title>Gnathostoma spinigerum genome.</title>
        <authorList>
            <person name="Gonzalez-Bertolin B."/>
            <person name="Monzon S."/>
            <person name="Zaballos A."/>
            <person name="Jimenez P."/>
            <person name="Dekumyoy P."/>
            <person name="Varona S."/>
            <person name="Cuesta I."/>
            <person name="Sumanam S."/>
            <person name="Adisakwattana P."/>
            <person name="Gasser R.B."/>
            <person name="Hernandez-Gonzalez A."/>
            <person name="Young N.D."/>
            <person name="Perteguer M.J."/>
        </authorList>
    </citation>
    <scope>NUCLEOTIDE SEQUENCE [LARGE SCALE GENOMIC DNA]</scope>
    <source>
        <strain evidence="2">AL3</strain>
        <tissue evidence="2">Liver</tissue>
    </source>
</reference>
<protein>
    <submittedName>
        <fullName evidence="2">Uncharacterized protein</fullName>
    </submittedName>
</protein>
<gene>
    <name evidence="2" type="ORF">AB6A40_006652</name>
</gene>
<feature type="compositionally biased region" description="Basic and acidic residues" evidence="1">
    <location>
        <begin position="1"/>
        <end position="15"/>
    </location>
</feature>
<accession>A0ABD6EIY7</accession>